<dbReference type="InterPro" id="IPR036890">
    <property type="entry name" value="HATPase_C_sf"/>
</dbReference>
<evidence type="ECO:0000256" key="1">
    <source>
        <dbReference type="ARBA" id="ARBA00000085"/>
    </source>
</evidence>
<feature type="domain" description="PAC" evidence="8">
    <location>
        <begin position="339"/>
        <end position="391"/>
    </location>
</feature>
<evidence type="ECO:0000313" key="10">
    <source>
        <dbReference type="Proteomes" id="UP001597049"/>
    </source>
</evidence>
<dbReference type="InterPro" id="IPR001610">
    <property type="entry name" value="PAC"/>
</dbReference>
<dbReference type="PROSITE" id="PS50112">
    <property type="entry name" value="PAS"/>
    <property type="match status" value="5"/>
</dbReference>
<evidence type="ECO:0000256" key="2">
    <source>
        <dbReference type="ARBA" id="ARBA00012438"/>
    </source>
</evidence>
<dbReference type="PRINTS" id="PR00344">
    <property type="entry name" value="BCTRLSENSOR"/>
</dbReference>
<dbReference type="Gene3D" id="1.10.287.130">
    <property type="match status" value="1"/>
</dbReference>
<dbReference type="InterPro" id="IPR036097">
    <property type="entry name" value="HisK_dim/P_sf"/>
</dbReference>
<dbReference type="Gene3D" id="3.30.450.20">
    <property type="entry name" value="PAS domain"/>
    <property type="match status" value="5"/>
</dbReference>
<feature type="domain" description="PAS" evidence="7">
    <location>
        <begin position="670"/>
        <end position="740"/>
    </location>
</feature>
<dbReference type="SUPFAM" id="SSF55785">
    <property type="entry name" value="PYP-like sensor domain (PAS domain)"/>
    <property type="match status" value="5"/>
</dbReference>
<feature type="domain" description="PAS" evidence="7">
    <location>
        <begin position="792"/>
        <end position="864"/>
    </location>
</feature>
<dbReference type="PROSITE" id="PS50109">
    <property type="entry name" value="HIS_KIN"/>
    <property type="match status" value="1"/>
</dbReference>
<dbReference type="PANTHER" id="PTHR43304">
    <property type="entry name" value="PHYTOCHROME-LIKE PROTEIN CPH1"/>
    <property type="match status" value="1"/>
</dbReference>
<keyword evidence="4" id="KW-0808">Transferase</keyword>
<feature type="domain" description="Histidine kinase" evidence="6">
    <location>
        <begin position="946"/>
        <end position="1160"/>
    </location>
</feature>
<keyword evidence="3" id="KW-0597">Phosphoprotein</keyword>
<proteinExistence type="predicted"/>
<dbReference type="CDD" id="cd00130">
    <property type="entry name" value="PAS"/>
    <property type="match status" value="4"/>
</dbReference>
<dbReference type="Pfam" id="PF13426">
    <property type="entry name" value="PAS_9"/>
    <property type="match status" value="1"/>
</dbReference>
<dbReference type="SMART" id="SM00091">
    <property type="entry name" value="PAS"/>
    <property type="match status" value="5"/>
</dbReference>
<dbReference type="Gene3D" id="3.30.565.10">
    <property type="entry name" value="Histidine kinase-like ATPase, C-terminal domain"/>
    <property type="match status" value="1"/>
</dbReference>
<dbReference type="InterPro" id="IPR003594">
    <property type="entry name" value="HATPase_dom"/>
</dbReference>
<protein>
    <recommendedName>
        <fullName evidence="2">histidine kinase</fullName>
        <ecNumber evidence="2">2.7.13.3</ecNumber>
    </recommendedName>
</protein>
<dbReference type="SMART" id="SM00387">
    <property type="entry name" value="HATPase_c"/>
    <property type="match status" value="1"/>
</dbReference>
<dbReference type="PANTHER" id="PTHR43304:SF1">
    <property type="entry name" value="PAC DOMAIN-CONTAINING PROTEIN"/>
    <property type="match status" value="1"/>
</dbReference>
<dbReference type="NCBIfam" id="TIGR00229">
    <property type="entry name" value="sensory_box"/>
    <property type="match status" value="5"/>
</dbReference>
<feature type="domain" description="PAC" evidence="8">
    <location>
        <begin position="465"/>
        <end position="519"/>
    </location>
</feature>
<accession>A0ABW3GQR6</accession>
<dbReference type="InterPro" id="IPR035965">
    <property type="entry name" value="PAS-like_dom_sf"/>
</dbReference>
<dbReference type="InterPro" id="IPR005467">
    <property type="entry name" value="His_kinase_dom"/>
</dbReference>
<name>A0ABW3GQR6_9FLAO</name>
<feature type="domain" description="PAS" evidence="7">
    <location>
        <begin position="133"/>
        <end position="190"/>
    </location>
</feature>
<evidence type="ECO:0000259" key="8">
    <source>
        <dbReference type="PROSITE" id="PS50113"/>
    </source>
</evidence>
<evidence type="ECO:0000313" key="9">
    <source>
        <dbReference type="EMBL" id="MFD0931520.1"/>
    </source>
</evidence>
<dbReference type="EMBL" id="JBHTIV010000005">
    <property type="protein sequence ID" value="MFD0931520.1"/>
    <property type="molecule type" value="Genomic_DNA"/>
</dbReference>
<dbReference type="Pfam" id="PF08447">
    <property type="entry name" value="PAS_3"/>
    <property type="match status" value="3"/>
</dbReference>
<dbReference type="Pfam" id="PF13188">
    <property type="entry name" value="PAS_8"/>
    <property type="match status" value="1"/>
</dbReference>
<evidence type="ECO:0000256" key="5">
    <source>
        <dbReference type="ARBA" id="ARBA00022777"/>
    </source>
</evidence>
<dbReference type="SMART" id="SM00388">
    <property type="entry name" value="HisKA"/>
    <property type="match status" value="1"/>
</dbReference>
<dbReference type="RefSeq" id="WP_379656854.1">
    <property type="nucleotide sequence ID" value="NZ_JBHTIV010000005.1"/>
</dbReference>
<sequence>MPIDLLQLKKLLDFFELPSFLVSNPNGKFKVIGLNNKLKVKSDGERKIKNNIELEEFLKESFGLERQMVSKFTKKLSKLKVSKPQKSSHFIEFSQDNQTLKFDCKLLNFEEQSFFFISIQYERTETDEIENLEIEFFKRIFESLPLGIGVNTIDKSKTVYVNSKFTQIYGWDQKELENVATFFKKVYPDEAYRKEVSKMIMDDIHSGDSQRMNWKNLKITTKTGEIKIVNAKNIPLYDQGLMISTVRDVTENYRIQEELRKAKTKFDLAAQATSDAVWEWDLKEGELYWGDGYERLFGYNLEKNTVSRDFWESKIHPNDLKPFFDSLQEALDDKTLSKWTFDYRFQNRDGEYASVRENIVIVRNEKGKPTRLVGALQDITKPLKRENHLNLLEKLVGGTKDAILVTEVKSNSFLESEIVYVNSSFQNLFGFDVAHILGKTPLEFYVTPKNREMFLELETELGQWNSVDADIISYTKNDLEFWNNLSITPIVNDEGWYTHWMIVNRDVNDLKTSRNKRELLTFTHKAFQGNDSMESTLCKISLKIEDLVGSEFCEFWLVDNYSEGLSQSLRFKEGEPVDRASELLNYRSKNFANEIFETNTSKILIHEKESNSEEKNRIKLSYGFQIRSHEVCLGVVILGFRDTYSREETLASIFDEFSIQLANEILRKRTEKEMSIFFEYTPDFLSVAGKNGYLKKINKRASEILGYSNEFFLATPLLKFIEEGDRQKALELLNKARENKGYYSDEIQIISQNSEILNVHWTAFSLEGGNDVFCVGRDITAYKENLSVLKTEIEKFKIIAETVKDAVWDFDIITEQMNWGIGLKKLFGYDPDDFGKAEEIWLGKIHPKDRSRVKKSFDSAIANFEQDEWKEEYEFRKKDGSYANVYDRGKIIKSESGKPVKMVGSMQDISEFRQYENMLESLNRRLIIQTESLAKSNKDLEEFAYIASHDLQEPLRMVTGFLTRLEQKYSGKLDKKAEEYINFAVDGAKQMRQIILGLLNFSKVGRSDLTLTEVDINSVIKDVEILLHDAIKTKGAKIEVGKLPVIYTVEDELKEVFLNLIENSIKYSQPNITPRIYIDYEELQDYHILSVEDNGLGISKEYFKKIFGIFQRLHGQSEYSGTGIGLAIVEKIINNFKGEVSLESELGKGSKFIIKLPKKYIDNEKSTDS</sequence>
<dbReference type="EC" id="2.7.13.3" evidence="2"/>
<organism evidence="9 10">
    <name type="scientific">Psychroflexus salinarum</name>
    <dbReference type="NCBI Taxonomy" id="546024"/>
    <lineage>
        <taxon>Bacteria</taxon>
        <taxon>Pseudomonadati</taxon>
        <taxon>Bacteroidota</taxon>
        <taxon>Flavobacteriia</taxon>
        <taxon>Flavobacteriales</taxon>
        <taxon>Flavobacteriaceae</taxon>
        <taxon>Psychroflexus</taxon>
    </lineage>
</organism>
<evidence type="ECO:0000256" key="3">
    <source>
        <dbReference type="ARBA" id="ARBA00022553"/>
    </source>
</evidence>
<dbReference type="Pfam" id="PF00512">
    <property type="entry name" value="HisKA"/>
    <property type="match status" value="1"/>
</dbReference>
<evidence type="ECO:0000259" key="6">
    <source>
        <dbReference type="PROSITE" id="PS50109"/>
    </source>
</evidence>
<feature type="domain" description="PAC" evidence="8">
    <location>
        <begin position="869"/>
        <end position="921"/>
    </location>
</feature>
<feature type="domain" description="PAS" evidence="7">
    <location>
        <begin position="388"/>
        <end position="456"/>
    </location>
</feature>
<dbReference type="SMART" id="SM00086">
    <property type="entry name" value="PAC"/>
    <property type="match status" value="5"/>
</dbReference>
<dbReference type="InterPro" id="IPR000014">
    <property type="entry name" value="PAS"/>
</dbReference>
<gene>
    <name evidence="9" type="ORF">ACFQ0R_02805</name>
</gene>
<dbReference type="PROSITE" id="PS50113">
    <property type="entry name" value="PAC"/>
    <property type="match status" value="3"/>
</dbReference>
<dbReference type="InterPro" id="IPR013655">
    <property type="entry name" value="PAS_fold_3"/>
</dbReference>
<feature type="domain" description="PAS" evidence="7">
    <location>
        <begin position="262"/>
        <end position="334"/>
    </location>
</feature>
<dbReference type="InterPro" id="IPR052162">
    <property type="entry name" value="Sensor_kinase/Photoreceptor"/>
</dbReference>
<dbReference type="SUPFAM" id="SSF47384">
    <property type="entry name" value="Homodimeric domain of signal transducing histidine kinase"/>
    <property type="match status" value="1"/>
</dbReference>
<dbReference type="Proteomes" id="UP001597049">
    <property type="component" value="Unassembled WGS sequence"/>
</dbReference>
<comment type="caution">
    <text evidence="9">The sequence shown here is derived from an EMBL/GenBank/DDBJ whole genome shotgun (WGS) entry which is preliminary data.</text>
</comment>
<dbReference type="Pfam" id="PF02518">
    <property type="entry name" value="HATPase_c"/>
    <property type="match status" value="1"/>
</dbReference>
<dbReference type="InterPro" id="IPR004358">
    <property type="entry name" value="Sig_transdc_His_kin-like_C"/>
</dbReference>
<reference evidence="10" key="1">
    <citation type="journal article" date="2019" name="Int. J. Syst. Evol. Microbiol.">
        <title>The Global Catalogue of Microorganisms (GCM) 10K type strain sequencing project: providing services to taxonomists for standard genome sequencing and annotation.</title>
        <authorList>
            <consortium name="The Broad Institute Genomics Platform"/>
            <consortium name="The Broad Institute Genome Sequencing Center for Infectious Disease"/>
            <person name="Wu L."/>
            <person name="Ma J."/>
        </authorList>
    </citation>
    <scope>NUCLEOTIDE SEQUENCE [LARGE SCALE GENOMIC DNA]</scope>
    <source>
        <strain evidence="10">CCUG 56752</strain>
    </source>
</reference>
<dbReference type="SUPFAM" id="SSF55874">
    <property type="entry name" value="ATPase domain of HSP90 chaperone/DNA topoisomerase II/histidine kinase"/>
    <property type="match status" value="1"/>
</dbReference>
<evidence type="ECO:0000256" key="4">
    <source>
        <dbReference type="ARBA" id="ARBA00022679"/>
    </source>
</evidence>
<keyword evidence="10" id="KW-1185">Reference proteome</keyword>
<dbReference type="CDD" id="cd00082">
    <property type="entry name" value="HisKA"/>
    <property type="match status" value="1"/>
</dbReference>
<evidence type="ECO:0000259" key="7">
    <source>
        <dbReference type="PROSITE" id="PS50112"/>
    </source>
</evidence>
<keyword evidence="5" id="KW-0418">Kinase</keyword>
<dbReference type="InterPro" id="IPR000700">
    <property type="entry name" value="PAS-assoc_C"/>
</dbReference>
<comment type="catalytic activity">
    <reaction evidence="1">
        <text>ATP + protein L-histidine = ADP + protein N-phospho-L-histidine.</text>
        <dbReference type="EC" id="2.7.13.3"/>
    </reaction>
</comment>
<dbReference type="InterPro" id="IPR003661">
    <property type="entry name" value="HisK_dim/P_dom"/>
</dbReference>